<accession>A0AAP0L7K0</accession>
<dbReference type="PANTHER" id="PTHR34061">
    <property type="entry name" value="PROTEIN, PUTATIVE-RELATED"/>
    <property type="match status" value="1"/>
</dbReference>
<dbReference type="AlphaFoldDB" id="A0AAP0L7K0"/>
<name>A0AAP0L7K0_9MAGN</name>
<sequence length="122" mass="12806">MVAATSCSSIFNLKSTAAESRMGSATTYTAGAAPASCAKLDSVAMWFINGVATVFFASLERCSCMHIATDDDGDEGNIMPLISNDGNFGRDGGTVGSRRRAGKGKKRGGFLMEDFHGVYSFV</sequence>
<comment type="caution">
    <text evidence="1">The sequence shown here is derived from an EMBL/GenBank/DDBJ whole genome shotgun (WGS) entry which is preliminary data.</text>
</comment>
<dbReference type="EMBL" id="JBBNAG010000001">
    <property type="protein sequence ID" value="KAK9166033.1"/>
    <property type="molecule type" value="Genomic_DNA"/>
</dbReference>
<reference evidence="1 2" key="1">
    <citation type="submission" date="2024-01" db="EMBL/GenBank/DDBJ databases">
        <title>Genome assemblies of Stephania.</title>
        <authorList>
            <person name="Yang L."/>
        </authorList>
    </citation>
    <scope>NUCLEOTIDE SEQUENCE [LARGE SCALE GENOMIC DNA]</scope>
    <source>
        <strain evidence="1">JXDWG</strain>
        <tissue evidence="1">Leaf</tissue>
    </source>
</reference>
<dbReference type="Proteomes" id="UP001419268">
    <property type="component" value="Unassembled WGS sequence"/>
</dbReference>
<organism evidence="1 2">
    <name type="scientific">Stephania cephalantha</name>
    <dbReference type="NCBI Taxonomy" id="152367"/>
    <lineage>
        <taxon>Eukaryota</taxon>
        <taxon>Viridiplantae</taxon>
        <taxon>Streptophyta</taxon>
        <taxon>Embryophyta</taxon>
        <taxon>Tracheophyta</taxon>
        <taxon>Spermatophyta</taxon>
        <taxon>Magnoliopsida</taxon>
        <taxon>Ranunculales</taxon>
        <taxon>Menispermaceae</taxon>
        <taxon>Menispermoideae</taxon>
        <taxon>Cissampelideae</taxon>
        <taxon>Stephania</taxon>
    </lineage>
</organism>
<dbReference type="PANTHER" id="PTHR34061:SF2">
    <property type="entry name" value="PROTEIN, PUTATIVE-RELATED"/>
    <property type="match status" value="1"/>
</dbReference>
<evidence type="ECO:0000313" key="2">
    <source>
        <dbReference type="Proteomes" id="UP001419268"/>
    </source>
</evidence>
<protein>
    <submittedName>
        <fullName evidence="1">Uncharacterized protein</fullName>
    </submittedName>
</protein>
<evidence type="ECO:0000313" key="1">
    <source>
        <dbReference type="EMBL" id="KAK9166033.1"/>
    </source>
</evidence>
<gene>
    <name evidence="1" type="ORF">Scep_001224</name>
</gene>
<keyword evidence="2" id="KW-1185">Reference proteome</keyword>
<proteinExistence type="predicted"/>